<reference evidence="10" key="1">
    <citation type="journal article" date="2023" name="Insect Mol. Biol.">
        <title>Genome sequencing provides insights into the evolution of gene families encoding plant cell wall-degrading enzymes in longhorned beetles.</title>
        <authorList>
            <person name="Shin N.R."/>
            <person name="Okamura Y."/>
            <person name="Kirsch R."/>
            <person name="Pauchet Y."/>
        </authorList>
    </citation>
    <scope>NUCLEOTIDE SEQUENCE</scope>
    <source>
        <strain evidence="10">AMC_N1</strain>
    </source>
</reference>
<dbReference type="Pfam" id="PF00096">
    <property type="entry name" value="zf-C2H2"/>
    <property type="match status" value="3"/>
</dbReference>
<dbReference type="FunFam" id="3.30.160.60:FF:002343">
    <property type="entry name" value="Zinc finger protein 33A"/>
    <property type="match status" value="1"/>
</dbReference>
<evidence type="ECO:0000256" key="3">
    <source>
        <dbReference type="ARBA" id="ARBA00022737"/>
    </source>
</evidence>
<dbReference type="SUPFAM" id="SSF57667">
    <property type="entry name" value="beta-beta-alpha zinc fingers"/>
    <property type="match status" value="5"/>
</dbReference>
<dbReference type="PROSITE" id="PS00028">
    <property type="entry name" value="ZINC_FINGER_C2H2_1"/>
    <property type="match status" value="8"/>
</dbReference>
<evidence type="ECO:0000256" key="8">
    <source>
        <dbReference type="SAM" id="MobiDB-lite"/>
    </source>
</evidence>
<feature type="domain" description="C2H2-type" evidence="9">
    <location>
        <begin position="273"/>
        <end position="300"/>
    </location>
</feature>
<dbReference type="Proteomes" id="UP001162162">
    <property type="component" value="Unassembled WGS sequence"/>
</dbReference>
<accession>A0AAV8ZEV2</accession>
<comment type="caution">
    <text evidence="10">The sequence shown here is derived from an EMBL/GenBank/DDBJ whole genome shotgun (WGS) entry which is preliminary data.</text>
</comment>
<dbReference type="AlphaFoldDB" id="A0AAV8ZEV2"/>
<feature type="domain" description="C2H2-type" evidence="9">
    <location>
        <begin position="546"/>
        <end position="573"/>
    </location>
</feature>
<comment type="subcellular location">
    <subcellularLocation>
        <location evidence="1">Nucleus</location>
    </subcellularLocation>
</comment>
<protein>
    <recommendedName>
        <fullName evidence="9">C2H2-type domain-containing protein</fullName>
    </recommendedName>
</protein>
<dbReference type="InterPro" id="IPR036236">
    <property type="entry name" value="Znf_C2H2_sf"/>
</dbReference>
<feature type="domain" description="C2H2-type" evidence="9">
    <location>
        <begin position="491"/>
        <end position="519"/>
    </location>
</feature>
<dbReference type="GO" id="GO:0005634">
    <property type="term" value="C:nucleus"/>
    <property type="evidence" value="ECO:0007669"/>
    <property type="project" value="UniProtKB-SubCell"/>
</dbReference>
<dbReference type="GO" id="GO:0000981">
    <property type="term" value="F:DNA-binding transcription factor activity, RNA polymerase II-specific"/>
    <property type="evidence" value="ECO:0007669"/>
    <property type="project" value="TreeGrafter"/>
</dbReference>
<evidence type="ECO:0000313" key="10">
    <source>
        <dbReference type="EMBL" id="KAJ8962799.1"/>
    </source>
</evidence>
<evidence type="ECO:0000256" key="6">
    <source>
        <dbReference type="ARBA" id="ARBA00023242"/>
    </source>
</evidence>
<evidence type="ECO:0000256" key="7">
    <source>
        <dbReference type="PROSITE-ProRule" id="PRU00042"/>
    </source>
</evidence>
<keyword evidence="6" id="KW-0539">Nucleus</keyword>
<keyword evidence="4 7" id="KW-0863">Zinc-finger</keyword>
<feature type="domain" description="C2H2-type" evidence="9">
    <location>
        <begin position="518"/>
        <end position="545"/>
    </location>
</feature>
<keyword evidence="5" id="KW-0862">Zinc</keyword>
<dbReference type="EMBL" id="JAPWTK010000002">
    <property type="protein sequence ID" value="KAJ8962799.1"/>
    <property type="molecule type" value="Genomic_DNA"/>
</dbReference>
<name>A0AAV8ZEV2_9CUCU</name>
<evidence type="ECO:0000313" key="11">
    <source>
        <dbReference type="Proteomes" id="UP001162162"/>
    </source>
</evidence>
<keyword evidence="3" id="KW-0677">Repeat</keyword>
<dbReference type="InterPro" id="IPR013087">
    <property type="entry name" value="Znf_C2H2_type"/>
</dbReference>
<feature type="domain" description="C2H2-type" evidence="9">
    <location>
        <begin position="602"/>
        <end position="630"/>
    </location>
</feature>
<proteinExistence type="predicted"/>
<feature type="domain" description="C2H2-type" evidence="9">
    <location>
        <begin position="631"/>
        <end position="654"/>
    </location>
</feature>
<dbReference type="Pfam" id="PF13912">
    <property type="entry name" value="zf-C2H2_6"/>
    <property type="match status" value="1"/>
</dbReference>
<dbReference type="PANTHER" id="PTHR24394">
    <property type="entry name" value="ZINC FINGER PROTEIN"/>
    <property type="match status" value="1"/>
</dbReference>
<evidence type="ECO:0000256" key="5">
    <source>
        <dbReference type="ARBA" id="ARBA00022833"/>
    </source>
</evidence>
<dbReference type="Gene3D" id="3.30.160.60">
    <property type="entry name" value="Classic Zinc Finger"/>
    <property type="match status" value="6"/>
</dbReference>
<dbReference type="Pfam" id="PF13913">
    <property type="entry name" value="zf-C2HC_2"/>
    <property type="match status" value="2"/>
</dbReference>
<dbReference type="PANTHER" id="PTHR24394:SF29">
    <property type="entry name" value="MYONEURIN"/>
    <property type="match status" value="1"/>
</dbReference>
<feature type="domain" description="C2H2-type" evidence="9">
    <location>
        <begin position="150"/>
        <end position="177"/>
    </location>
</feature>
<feature type="domain" description="C2H2-type" evidence="9">
    <location>
        <begin position="122"/>
        <end position="149"/>
    </location>
</feature>
<gene>
    <name evidence="10" type="ORF">NQ318_001198</name>
</gene>
<keyword evidence="2" id="KW-0479">Metal-binding</keyword>
<dbReference type="FunFam" id="3.30.160.60:FF:000202">
    <property type="entry name" value="Zinc finger protein 574"/>
    <property type="match status" value="1"/>
</dbReference>
<sequence>MNNLDNIIINVHKITEDGIVVSSMRHEMDANTKEFISRSYITSDNVSFNYSNDDKLHLNYQRFDIDEEIITCLKLEESPHVQATDPSEIGTGDKKANTEYPDYDKVPKLRNKFSHEIPIPAYVCPVCDKQFVSKNNLERHQASHENTHENICEHCNKQFVSENRLRIHKENHCKKSGDISKFYRSDVTVWKCKKCHEVFSSTVMANYHVAICTEIVEFECSNANSEENKELTFLQDEIKNIASIIVDGDANKEKSGTHAEDKNIEKMLTEILLQCEFCNRTYAEKNLLLMHQRKHTTAKNYECVNCNQIFDSYAIAAQHWMKKCSEYVNLFYLPKLTYCEYCDRTFKSHELLYTHKIKKKHYTPKLHLPSSGETEKKETDGADKALDNKQILNKLIEDVLKTLDVPVNKMNAAAGQPSKQSSDEGNEENVSPEHNRMVDVTKIKTEAPELGHLCNGETSEKKRRGRKRKWPKNQSLKLKKFCAEVDDGFKYQCERCIKVFGTIVDLESHREKEHAASYTCEECRQILHSAKALLIHSRAHKSLKPYVCETCGRSYSQTSHLWQHMRFHQDITKTIVHEIVAESLGMKKVCAKLVPKVLTDDQKARRLCPKRFFRADALNNHRRIHTDERPYPCQVCGREFRQKGDRNKHLRTQHPDAIII</sequence>
<organism evidence="10 11">
    <name type="scientific">Aromia moschata</name>
    <dbReference type="NCBI Taxonomy" id="1265417"/>
    <lineage>
        <taxon>Eukaryota</taxon>
        <taxon>Metazoa</taxon>
        <taxon>Ecdysozoa</taxon>
        <taxon>Arthropoda</taxon>
        <taxon>Hexapoda</taxon>
        <taxon>Insecta</taxon>
        <taxon>Pterygota</taxon>
        <taxon>Neoptera</taxon>
        <taxon>Endopterygota</taxon>
        <taxon>Coleoptera</taxon>
        <taxon>Polyphaga</taxon>
        <taxon>Cucujiformia</taxon>
        <taxon>Chrysomeloidea</taxon>
        <taxon>Cerambycidae</taxon>
        <taxon>Cerambycinae</taxon>
        <taxon>Callichromatini</taxon>
        <taxon>Aromia</taxon>
    </lineage>
</organism>
<dbReference type="GO" id="GO:0008270">
    <property type="term" value="F:zinc ion binding"/>
    <property type="evidence" value="ECO:0007669"/>
    <property type="project" value="UniProtKB-KW"/>
</dbReference>
<evidence type="ECO:0000259" key="9">
    <source>
        <dbReference type="PROSITE" id="PS50157"/>
    </source>
</evidence>
<evidence type="ECO:0000256" key="4">
    <source>
        <dbReference type="ARBA" id="ARBA00022771"/>
    </source>
</evidence>
<feature type="region of interest" description="Disordered" evidence="8">
    <location>
        <begin position="412"/>
        <end position="438"/>
    </location>
</feature>
<dbReference type="PROSITE" id="PS50157">
    <property type="entry name" value="ZINC_FINGER_C2H2_2"/>
    <property type="match status" value="8"/>
</dbReference>
<dbReference type="GO" id="GO:0032502">
    <property type="term" value="P:developmental process"/>
    <property type="evidence" value="ECO:0007669"/>
    <property type="project" value="UniProtKB-ARBA"/>
</dbReference>
<keyword evidence="11" id="KW-1185">Reference proteome</keyword>
<evidence type="ECO:0000256" key="2">
    <source>
        <dbReference type="ARBA" id="ARBA00022723"/>
    </source>
</evidence>
<evidence type="ECO:0000256" key="1">
    <source>
        <dbReference type="ARBA" id="ARBA00004123"/>
    </source>
</evidence>
<dbReference type="SMART" id="SM00355">
    <property type="entry name" value="ZnF_C2H2"/>
    <property type="match status" value="10"/>
</dbReference>